<dbReference type="Proteomes" id="UP000490980">
    <property type="component" value="Unassembled WGS sequence"/>
</dbReference>
<accession>A0A7X5UBF7</accession>
<evidence type="ECO:0000313" key="2">
    <source>
        <dbReference type="Proteomes" id="UP000490980"/>
    </source>
</evidence>
<evidence type="ECO:0000313" key="1">
    <source>
        <dbReference type="EMBL" id="NII07345.1"/>
    </source>
</evidence>
<protein>
    <submittedName>
        <fullName evidence="1">Uncharacterized protein</fullName>
    </submittedName>
</protein>
<comment type="caution">
    <text evidence="1">The sequence shown here is derived from an EMBL/GenBank/DDBJ whole genome shotgun (WGS) entry which is preliminary data.</text>
</comment>
<dbReference type="RefSeq" id="WP_166949134.1">
    <property type="nucleotide sequence ID" value="NZ_JAARLZ010000006.1"/>
</dbReference>
<name>A0A7X5UBF7_9GAMM</name>
<organism evidence="1 2">
    <name type="scientific">Luteibacter anthropi</name>
    <dbReference type="NCBI Taxonomy" id="564369"/>
    <lineage>
        <taxon>Bacteria</taxon>
        <taxon>Pseudomonadati</taxon>
        <taxon>Pseudomonadota</taxon>
        <taxon>Gammaproteobacteria</taxon>
        <taxon>Lysobacterales</taxon>
        <taxon>Rhodanobacteraceae</taxon>
        <taxon>Luteibacter</taxon>
    </lineage>
</organism>
<dbReference type="EMBL" id="JAARLZ010000006">
    <property type="protein sequence ID" value="NII07345.1"/>
    <property type="molecule type" value="Genomic_DNA"/>
</dbReference>
<gene>
    <name evidence="1" type="ORF">HBF25_13225</name>
</gene>
<sequence>MTICSLDTFMYGLRMAIMAADEAVRARRESVLRGDIGRHLQVHIPESPAVDAPLVPMVLPLHLFRDPGNPRMAFLSVEFDVRFRQRRIRGERRPVLFLDMRKPRLRWFGRGAMQRLRISYRLTDHWEPRVELDGRVLSLPPMAGQKA</sequence>
<keyword evidence="2" id="KW-1185">Reference proteome</keyword>
<reference evidence="1 2" key="1">
    <citation type="submission" date="2020-03" db="EMBL/GenBank/DDBJ databases">
        <authorList>
            <person name="Lai Q."/>
        </authorList>
    </citation>
    <scope>NUCLEOTIDE SEQUENCE [LARGE SCALE GENOMIC DNA]</scope>
    <source>
        <strain evidence="1 2">CCUG 25036</strain>
    </source>
</reference>
<dbReference type="AlphaFoldDB" id="A0A7X5UBF7"/>
<proteinExistence type="predicted"/>